<keyword evidence="4" id="KW-1185">Reference proteome</keyword>
<gene>
    <name evidence="3" type="ORF">FWK35_00030968</name>
</gene>
<evidence type="ECO:0000256" key="1">
    <source>
        <dbReference type="SAM" id="Coils"/>
    </source>
</evidence>
<dbReference type="Proteomes" id="UP000478052">
    <property type="component" value="Unassembled WGS sequence"/>
</dbReference>
<dbReference type="InterPro" id="IPR048365">
    <property type="entry name" value="TNP-like_RNaseH_N"/>
</dbReference>
<proteinExistence type="predicted"/>
<dbReference type="OrthoDB" id="6593860at2759"/>
<reference evidence="3 4" key="1">
    <citation type="submission" date="2019-08" db="EMBL/GenBank/DDBJ databases">
        <title>Whole genome of Aphis craccivora.</title>
        <authorList>
            <person name="Voronova N.V."/>
            <person name="Shulinski R.S."/>
            <person name="Bandarenka Y.V."/>
            <person name="Zhorov D.G."/>
            <person name="Warner D."/>
        </authorList>
    </citation>
    <scope>NUCLEOTIDE SEQUENCE [LARGE SCALE GENOMIC DNA]</scope>
    <source>
        <strain evidence="3">180601</strain>
        <tissue evidence="3">Whole Body</tissue>
    </source>
</reference>
<evidence type="ECO:0000259" key="2">
    <source>
        <dbReference type="Pfam" id="PF21787"/>
    </source>
</evidence>
<comment type="caution">
    <text evidence="3">The sequence shown here is derived from an EMBL/GenBank/DDBJ whole genome shotgun (WGS) entry which is preliminary data.</text>
</comment>
<evidence type="ECO:0000313" key="3">
    <source>
        <dbReference type="EMBL" id="KAF0703984.1"/>
    </source>
</evidence>
<accession>A0A6G0VQ08</accession>
<feature type="domain" description="Transposable element P transposase-like RNase H" evidence="2">
    <location>
        <begin position="339"/>
        <end position="446"/>
    </location>
</feature>
<sequence>MILELNVDKTLFNIVFNQLKSINVPKKWLNDIDVLNYTKSCQQVISFYKMSTFTSEYYRYVEKQLVITEVKYRIEYILIKAQLLCRDFLIPLLFYISMASTSDIGFPSNYTPKSKEELENIFNLFDKINICNGVILSNEYTPIVTSYFGQDCIQICGQYHHLKCLKVLSEKQVIYEFKYCVWCQRLMASIKMKKHRMSKGKSLRPNFSPNKKQIVTNLWKTKKVILKNFSRANKKIDRLQNSLNDCKNKMKELSDSNISEILEHSAIPKCQSELILEIFAVARLKNPKNRKYCKNWMLMCLLFQIRSPGGYRFLRDQNLLPLPSVNTIRRNLLAIKIGCGFDFNFFKLLEKKCNFKSEHQKLGCLIYDEIFLRESISVNSRSLTYIGLQYYGDEILTKINSSEKANHALVIMWQSLADNFTQPIAVFLDSKGPVKGADLTKLIPSCALLRTQIVLGVNDKDLQSKLLREDLPLSKIIKYCQAVEQAEMHRYVVQKGNASLNQIEKGLQFKSKGSSQFKQNNSTYR</sequence>
<dbReference type="AlphaFoldDB" id="A0A6G0VQ08"/>
<feature type="coiled-coil region" evidence="1">
    <location>
        <begin position="229"/>
        <end position="256"/>
    </location>
</feature>
<keyword evidence="1" id="KW-0175">Coiled coil</keyword>
<dbReference type="Pfam" id="PF21787">
    <property type="entry name" value="TNP-like_RNaseH_N"/>
    <property type="match status" value="1"/>
</dbReference>
<protein>
    <recommendedName>
        <fullName evidence="2">Transposable element P transposase-like RNase H domain-containing protein</fullName>
    </recommendedName>
</protein>
<evidence type="ECO:0000313" key="4">
    <source>
        <dbReference type="Proteomes" id="UP000478052"/>
    </source>
</evidence>
<name>A0A6G0VQ08_APHCR</name>
<dbReference type="EMBL" id="VUJU01013694">
    <property type="protein sequence ID" value="KAF0703984.1"/>
    <property type="molecule type" value="Genomic_DNA"/>
</dbReference>
<organism evidence="3 4">
    <name type="scientific">Aphis craccivora</name>
    <name type="common">Cowpea aphid</name>
    <dbReference type="NCBI Taxonomy" id="307492"/>
    <lineage>
        <taxon>Eukaryota</taxon>
        <taxon>Metazoa</taxon>
        <taxon>Ecdysozoa</taxon>
        <taxon>Arthropoda</taxon>
        <taxon>Hexapoda</taxon>
        <taxon>Insecta</taxon>
        <taxon>Pterygota</taxon>
        <taxon>Neoptera</taxon>
        <taxon>Paraneoptera</taxon>
        <taxon>Hemiptera</taxon>
        <taxon>Sternorrhyncha</taxon>
        <taxon>Aphidomorpha</taxon>
        <taxon>Aphidoidea</taxon>
        <taxon>Aphididae</taxon>
        <taxon>Aphidini</taxon>
        <taxon>Aphis</taxon>
        <taxon>Aphis</taxon>
    </lineage>
</organism>